<proteinExistence type="predicted"/>
<evidence type="ECO:0000313" key="1">
    <source>
        <dbReference type="EMBL" id="NMW92568.1"/>
    </source>
</evidence>
<dbReference type="Proteomes" id="UP000582487">
    <property type="component" value="Unassembled WGS sequence"/>
</dbReference>
<gene>
    <name evidence="1" type="ORF">HHJ74_02400</name>
</gene>
<accession>A0A848RNF9</accession>
<dbReference type="EMBL" id="JABCUV010000001">
    <property type="protein sequence ID" value="NMW92568.1"/>
    <property type="molecule type" value="Genomic_DNA"/>
</dbReference>
<reference evidence="1 2" key="1">
    <citation type="submission" date="2020-04" db="EMBL/GenBank/DDBJ databases">
        <title>Antimicrobial susceptibility and clonality of vaginal-derived multi-drug resistant Mobiluncus isolates in China.</title>
        <authorList>
            <person name="Zhang X."/>
        </authorList>
    </citation>
    <scope>NUCLEOTIDE SEQUENCE [LARGE SCALE GENOMIC DNA]</scope>
    <source>
        <strain evidence="1 2">7</strain>
    </source>
</reference>
<comment type="caution">
    <text evidence="1">The sequence shown here is derived from an EMBL/GenBank/DDBJ whole genome shotgun (WGS) entry which is preliminary data.</text>
</comment>
<dbReference type="AlphaFoldDB" id="A0A848RNF9"/>
<sequence>MTDMEIDKLSQGALVEMKPETIAVNDQAIAEQGASAAAFDRLLAQYRGSARSQREKGNL</sequence>
<feature type="non-terminal residue" evidence="1">
    <location>
        <position position="59"/>
    </location>
</feature>
<organism evidence="1 2">
    <name type="scientific">Mobiluncus mulieris</name>
    <dbReference type="NCBI Taxonomy" id="2052"/>
    <lineage>
        <taxon>Bacteria</taxon>
        <taxon>Bacillati</taxon>
        <taxon>Actinomycetota</taxon>
        <taxon>Actinomycetes</taxon>
        <taxon>Actinomycetales</taxon>
        <taxon>Actinomycetaceae</taxon>
        <taxon>Mobiluncus</taxon>
    </lineage>
</organism>
<evidence type="ECO:0000313" key="2">
    <source>
        <dbReference type="Proteomes" id="UP000582487"/>
    </source>
</evidence>
<protein>
    <submittedName>
        <fullName evidence="1">Uncharacterized protein</fullName>
    </submittedName>
</protein>
<name>A0A848RNF9_9ACTO</name>